<accession>A0A7J6NSK6</accession>
<protein>
    <recommendedName>
        <fullName evidence="8">Protein kinase domain-containing protein</fullName>
    </recommendedName>
</protein>
<dbReference type="Proteomes" id="UP000541610">
    <property type="component" value="Unassembled WGS sequence"/>
</dbReference>
<dbReference type="InterPro" id="IPR036787">
    <property type="entry name" value="T_IF-3_N_sf"/>
</dbReference>
<name>A0A7J6NSK6_PEROL</name>
<dbReference type="SUPFAM" id="SSF54364">
    <property type="entry name" value="Translation initiation factor IF3, N-terminal domain"/>
    <property type="match status" value="1"/>
</dbReference>
<feature type="compositionally biased region" description="Low complexity" evidence="7">
    <location>
        <begin position="1152"/>
        <end position="1168"/>
    </location>
</feature>
<dbReference type="InterPro" id="IPR000719">
    <property type="entry name" value="Prot_kinase_dom"/>
</dbReference>
<proteinExistence type="predicted"/>
<gene>
    <name evidence="9" type="ORF">FOZ60_004768</name>
</gene>
<feature type="region of interest" description="Disordered" evidence="7">
    <location>
        <begin position="212"/>
        <end position="244"/>
    </location>
</feature>
<dbReference type="Gene3D" id="2.60.120.650">
    <property type="entry name" value="Cupin"/>
    <property type="match status" value="1"/>
</dbReference>
<dbReference type="PANTHER" id="PTHR24345:SF91">
    <property type="entry name" value="SERINE_THREONINE-PROTEIN KINASE PLK4"/>
    <property type="match status" value="1"/>
</dbReference>
<dbReference type="SUPFAM" id="SSF56112">
    <property type="entry name" value="Protein kinase-like (PK-like)"/>
    <property type="match status" value="1"/>
</dbReference>
<keyword evidence="6" id="KW-0175">Coiled coil</keyword>
<dbReference type="OrthoDB" id="439212at2759"/>
<reference evidence="9 10" key="1">
    <citation type="submission" date="2020-04" db="EMBL/GenBank/DDBJ databases">
        <title>Perkinsus olseni comparative genomics.</title>
        <authorList>
            <person name="Bogema D.R."/>
        </authorList>
    </citation>
    <scope>NUCLEOTIDE SEQUENCE [LARGE SCALE GENOMIC DNA]</scope>
    <source>
        <strain evidence="9">00978-12</strain>
    </source>
</reference>
<dbReference type="SUPFAM" id="SSF51197">
    <property type="entry name" value="Clavaminate synthase-like"/>
    <property type="match status" value="1"/>
</dbReference>
<dbReference type="Gene3D" id="3.10.20.80">
    <property type="entry name" value="Translation initiation factor 3 (IF-3), N-terminal domain"/>
    <property type="match status" value="1"/>
</dbReference>
<evidence type="ECO:0000256" key="5">
    <source>
        <dbReference type="ARBA" id="ARBA00022840"/>
    </source>
</evidence>
<feature type="compositionally biased region" description="Low complexity" evidence="7">
    <location>
        <begin position="1095"/>
        <end position="1106"/>
    </location>
</feature>
<dbReference type="EMBL" id="JABANP010000206">
    <property type="protein sequence ID" value="KAF4686844.1"/>
    <property type="molecule type" value="Genomic_DNA"/>
</dbReference>
<dbReference type="GO" id="GO:0005524">
    <property type="term" value="F:ATP binding"/>
    <property type="evidence" value="ECO:0007669"/>
    <property type="project" value="UniProtKB-KW"/>
</dbReference>
<dbReference type="Pfam" id="PF05198">
    <property type="entry name" value="IF3_N"/>
    <property type="match status" value="1"/>
</dbReference>
<evidence type="ECO:0000313" key="10">
    <source>
        <dbReference type="Proteomes" id="UP000541610"/>
    </source>
</evidence>
<dbReference type="GO" id="GO:0005634">
    <property type="term" value="C:nucleus"/>
    <property type="evidence" value="ECO:0007669"/>
    <property type="project" value="TreeGrafter"/>
</dbReference>
<dbReference type="Gene3D" id="1.10.510.10">
    <property type="entry name" value="Transferase(Phosphotransferase) domain 1"/>
    <property type="match status" value="1"/>
</dbReference>
<evidence type="ECO:0000313" key="9">
    <source>
        <dbReference type="EMBL" id="KAF4686844.1"/>
    </source>
</evidence>
<evidence type="ECO:0000256" key="3">
    <source>
        <dbReference type="ARBA" id="ARBA00022741"/>
    </source>
</evidence>
<feature type="region of interest" description="Disordered" evidence="7">
    <location>
        <begin position="1339"/>
        <end position="1368"/>
    </location>
</feature>
<dbReference type="PANTHER" id="PTHR24345">
    <property type="entry name" value="SERINE/THREONINE-PROTEIN KINASE PLK"/>
    <property type="match status" value="1"/>
</dbReference>
<feature type="region of interest" description="Disordered" evidence="7">
    <location>
        <begin position="1266"/>
        <end position="1293"/>
    </location>
</feature>
<evidence type="ECO:0000256" key="1">
    <source>
        <dbReference type="ARBA" id="ARBA00022527"/>
    </source>
</evidence>
<keyword evidence="2" id="KW-0808">Transferase</keyword>
<dbReference type="PROSITE" id="PS50011">
    <property type="entry name" value="PROTEIN_KINASE_DOM"/>
    <property type="match status" value="1"/>
</dbReference>
<dbReference type="Pfam" id="PF13621">
    <property type="entry name" value="Cupin_8"/>
    <property type="match status" value="1"/>
</dbReference>
<feature type="compositionally biased region" description="Basic and acidic residues" evidence="7">
    <location>
        <begin position="216"/>
        <end position="244"/>
    </location>
</feature>
<evidence type="ECO:0000259" key="8">
    <source>
        <dbReference type="PROSITE" id="PS50011"/>
    </source>
</evidence>
<dbReference type="GO" id="GO:0004674">
    <property type="term" value="F:protein serine/threonine kinase activity"/>
    <property type="evidence" value="ECO:0007669"/>
    <property type="project" value="UniProtKB-KW"/>
</dbReference>
<feature type="region of interest" description="Disordered" evidence="7">
    <location>
        <begin position="1065"/>
        <end position="1195"/>
    </location>
</feature>
<evidence type="ECO:0000256" key="7">
    <source>
        <dbReference type="SAM" id="MobiDB-lite"/>
    </source>
</evidence>
<keyword evidence="5" id="KW-0067">ATP-binding</keyword>
<keyword evidence="1" id="KW-0723">Serine/threonine-protein kinase</keyword>
<feature type="domain" description="Protein kinase" evidence="8">
    <location>
        <begin position="738"/>
        <end position="1031"/>
    </location>
</feature>
<feature type="compositionally biased region" description="Basic and acidic residues" evidence="7">
    <location>
        <begin position="1131"/>
        <end position="1146"/>
    </location>
</feature>
<keyword evidence="4" id="KW-0418">Kinase</keyword>
<dbReference type="InterPro" id="IPR011009">
    <property type="entry name" value="Kinase-like_dom_sf"/>
</dbReference>
<feature type="compositionally biased region" description="Basic and acidic residues" evidence="7">
    <location>
        <begin position="1171"/>
        <end position="1193"/>
    </location>
</feature>
<sequence>MPIVVEAVSPEAFAAHAKKFFVTAESGFKGLLANDDILFPRVHVIGRDGGAIGVMDLEEAKAQAREANLDLVLVNANKQPPVCRIARRSDLEAQIVDKLKQKELLKEKQQTDLYSFDPSLKIKYMRYNCRIALPDFQRYILHHRELLLKKHRTEAVIMKGKAEEEEMRQMVVRVIAELKDIAKPVNLPLPAQSFEQPSVRIFIEGPASDEMWNQQRAKEEAQRDPRNRRARQDPKMKDGKSARQRWIEQQERDAMGSIASAASPHVVFDNGSSTECSHKEVCNASIEESIQQAVRRRYPLGHAYFEESWGGEITLVEELSSYEFWRKIQPEGVPVKVRMPELLSIPWTLEYLSVRYGSEAIRTEVRNEDRLSDYCGREGVSCSDDIMSKSTSGMSTVAEAIGKMKEGGDVYIISQIPVNLIADLPVPSFIAGGHRDPLEGDNRSTLLTELGLWVSSSRPPSFTSSVIHYDMNDQLMCQISGWREWTFWDMRRDGHKIPMWSGHYHSPSEVVGSDDSPIQGEMVDVERWPQFAAARWFNTTLQSGECIFIPKHHALHYVRGFGKENIAYSLLFDTHGGEESLLVGVRTLDDFEVLWPFPGDPVEDSFGEVTMGMPDWKVSLALPVVTMAVEATSEVSFTPRQLATVTREFLRRRVGPAPAVLADIAALFGPASVHQPSRSVLGGSLCASTTGPISCRPPLGPSVRGPTLTAGGSSSLPVQSVPRVAVGPYVKGSTGEVYELIEQLQSALFGGVYRARGLSTGKDYAVKVLHKRELARIQREARDNRNIEFCEMPLSEVTFASKMRENDHVLELLDHSEDDHCHYLASPLARGGDLLESLKEVSSATDGGFQERVVKSVVAEAAQGIAYLHRHGLALQDVSLENMLLFVEPESGNYTVKICDPGQATEFSSDSSGREKLIRFKGLVGKSFRPPELYSRRDYIATAVDSWCLGWSIFYLLTARSLFQTADPRGGDKDWAAFSSGVVAVRDVDQLFRRKGARHLSQEAKELILELMQLDPRKRLSVRDALWHPWFADSPNPSRWPAPSHLVIEERKMVERVRARKAAAVAASNGGSVEGPANAETVEEATVEAVRERTGSTTSTTSGSRRASLREPHVETADNHGRTSGGSSRKSVREVSRVSRHRMDSRPRKRLSVSSVRSGSHVVASSPAERPPPRRSEAPRRPREERSDEKDLPTAKIVGYKSSANSPLYGSTPCFVSPRSPRLANAIALNAYHTGLCRSPSPPPQRVPCSSVPNWTTVLDNMNARARSPSPRIPPSPMHRPTGHHQQSPAAVTAYSPDPGCRMQYRGTAVGQTPFFGGNAALRSRSPSFMSLQGSPLARGWMSPMPGSRPAAASPPLLSRELRLSSRG</sequence>
<feature type="coiled-coil region" evidence="6">
    <location>
        <begin position="57"/>
        <end position="108"/>
    </location>
</feature>
<evidence type="ECO:0000256" key="4">
    <source>
        <dbReference type="ARBA" id="ARBA00022777"/>
    </source>
</evidence>
<evidence type="ECO:0000256" key="6">
    <source>
        <dbReference type="SAM" id="Coils"/>
    </source>
</evidence>
<organism evidence="9 10">
    <name type="scientific">Perkinsus olseni</name>
    <name type="common">Perkinsus atlanticus</name>
    <dbReference type="NCBI Taxonomy" id="32597"/>
    <lineage>
        <taxon>Eukaryota</taxon>
        <taxon>Sar</taxon>
        <taxon>Alveolata</taxon>
        <taxon>Perkinsozoa</taxon>
        <taxon>Perkinsea</taxon>
        <taxon>Perkinsida</taxon>
        <taxon>Perkinsidae</taxon>
        <taxon>Perkinsus</taxon>
    </lineage>
</organism>
<evidence type="ECO:0000256" key="2">
    <source>
        <dbReference type="ARBA" id="ARBA00022679"/>
    </source>
</evidence>
<dbReference type="GO" id="GO:0003743">
    <property type="term" value="F:translation initiation factor activity"/>
    <property type="evidence" value="ECO:0007669"/>
    <property type="project" value="InterPro"/>
</dbReference>
<dbReference type="InterPro" id="IPR041667">
    <property type="entry name" value="Cupin_8"/>
</dbReference>
<comment type="caution">
    <text evidence="9">The sequence shown here is derived from an EMBL/GenBank/DDBJ whole genome shotgun (WGS) entry which is preliminary data.</text>
</comment>
<dbReference type="Pfam" id="PF00069">
    <property type="entry name" value="Pkinase"/>
    <property type="match status" value="1"/>
</dbReference>
<dbReference type="InterPro" id="IPR019814">
    <property type="entry name" value="Translation_initiation_fac_3_N"/>
</dbReference>
<keyword evidence="3" id="KW-0547">Nucleotide-binding</keyword>
<feature type="compositionally biased region" description="Basic and acidic residues" evidence="7">
    <location>
        <begin position="1108"/>
        <end position="1121"/>
    </location>
</feature>